<dbReference type="Gene3D" id="3.10.180.10">
    <property type="entry name" value="2,3-Dihydroxybiphenyl 1,2-Dioxygenase, domain 1"/>
    <property type="match status" value="2"/>
</dbReference>
<feature type="region of interest" description="Disordered" evidence="1">
    <location>
        <begin position="273"/>
        <end position="366"/>
    </location>
</feature>
<evidence type="ECO:0000313" key="3">
    <source>
        <dbReference type="EMBL" id="TMQ69098.1"/>
    </source>
</evidence>
<dbReference type="EMBL" id="VBPA01000340">
    <property type="protein sequence ID" value="TMQ69098.1"/>
    <property type="molecule type" value="Genomic_DNA"/>
</dbReference>
<dbReference type="InterPro" id="IPR037523">
    <property type="entry name" value="VOC_core"/>
</dbReference>
<sequence>MFRLMEVLLYTPDMSRMRAFYERAVGLKHDAADDRWTSYPTRGALLALRPVTDGRPPYAEITFTTEDLDDGVRVLRERGARLTGQIQVRGWGRLARFLDPEGNPLAIAQPTQPVPTGDGLRLGSAVIHTRDLAAAKSFYHHVLGLKIAIDSPWWVELDAGRASLALRPRAAAPAGGDARSPSFGFRVRGLMDWAEKARERGLHFATAPRDEDWGVFADANDPDGNEVRFYEPAEEPALEEELAEEFEDEAVPHQTAIRKPLKKASRAASLVAIKPAYHSQAKPRRKRPSATTQDVAKARGSGPARTRAKPKRTADEKRAKAKPAIGRQGKAERRVTERKRTAAAKASKTRPIKRKAAPRAKGGRKR</sequence>
<dbReference type="SUPFAM" id="SSF54593">
    <property type="entry name" value="Glyoxalase/Bleomycin resistance protein/Dihydroxybiphenyl dioxygenase"/>
    <property type="match status" value="2"/>
</dbReference>
<dbReference type="AlphaFoldDB" id="A0A538TZR9"/>
<dbReference type="PANTHER" id="PTHR33993:SF14">
    <property type="entry name" value="GB|AAF24581.1"/>
    <property type="match status" value="1"/>
</dbReference>
<proteinExistence type="predicted"/>
<comment type="caution">
    <text evidence="3">The sequence shown here is derived from an EMBL/GenBank/DDBJ whole genome shotgun (WGS) entry which is preliminary data.</text>
</comment>
<dbReference type="InterPro" id="IPR029068">
    <property type="entry name" value="Glyas_Bleomycin-R_OHBP_Dase"/>
</dbReference>
<feature type="domain" description="VOC" evidence="2">
    <location>
        <begin position="121"/>
        <end position="232"/>
    </location>
</feature>
<dbReference type="InterPro" id="IPR052164">
    <property type="entry name" value="Anthracycline_SecMetBiosynth"/>
</dbReference>
<feature type="domain" description="VOC" evidence="2">
    <location>
        <begin position="3"/>
        <end position="110"/>
    </location>
</feature>
<evidence type="ECO:0000313" key="4">
    <source>
        <dbReference type="Proteomes" id="UP000319836"/>
    </source>
</evidence>
<organism evidence="3 4">
    <name type="scientific">Eiseniibacteriota bacterium</name>
    <dbReference type="NCBI Taxonomy" id="2212470"/>
    <lineage>
        <taxon>Bacteria</taxon>
        <taxon>Candidatus Eiseniibacteriota</taxon>
    </lineage>
</organism>
<dbReference type="Proteomes" id="UP000319836">
    <property type="component" value="Unassembled WGS sequence"/>
</dbReference>
<protein>
    <recommendedName>
        <fullName evidence="2">VOC domain-containing protein</fullName>
    </recommendedName>
</protein>
<dbReference type="InterPro" id="IPR004360">
    <property type="entry name" value="Glyas_Fos-R_dOase_dom"/>
</dbReference>
<accession>A0A538TZR9</accession>
<evidence type="ECO:0000256" key="1">
    <source>
        <dbReference type="SAM" id="MobiDB-lite"/>
    </source>
</evidence>
<dbReference type="PROSITE" id="PS51819">
    <property type="entry name" value="VOC"/>
    <property type="match status" value="2"/>
</dbReference>
<dbReference type="Pfam" id="PF00903">
    <property type="entry name" value="Glyoxalase"/>
    <property type="match status" value="2"/>
</dbReference>
<evidence type="ECO:0000259" key="2">
    <source>
        <dbReference type="PROSITE" id="PS51819"/>
    </source>
</evidence>
<feature type="compositionally biased region" description="Basic and acidic residues" evidence="1">
    <location>
        <begin position="329"/>
        <end position="340"/>
    </location>
</feature>
<name>A0A538TZR9_UNCEI</name>
<dbReference type="PANTHER" id="PTHR33993">
    <property type="entry name" value="GLYOXALASE-RELATED"/>
    <property type="match status" value="1"/>
</dbReference>
<gene>
    <name evidence="3" type="ORF">E6K80_12830</name>
</gene>
<reference evidence="3 4" key="1">
    <citation type="journal article" date="2019" name="Nat. Microbiol.">
        <title>Mediterranean grassland soil C-N compound turnover is dependent on rainfall and depth, and is mediated by genomically divergent microorganisms.</title>
        <authorList>
            <person name="Diamond S."/>
            <person name="Andeer P.F."/>
            <person name="Li Z."/>
            <person name="Crits-Christoph A."/>
            <person name="Burstein D."/>
            <person name="Anantharaman K."/>
            <person name="Lane K.R."/>
            <person name="Thomas B.C."/>
            <person name="Pan C."/>
            <person name="Northen T.R."/>
            <person name="Banfield J.F."/>
        </authorList>
    </citation>
    <scope>NUCLEOTIDE SEQUENCE [LARGE SCALE GENOMIC DNA]</scope>
    <source>
        <strain evidence="3">WS_10</strain>
    </source>
</reference>
<feature type="compositionally biased region" description="Basic residues" evidence="1">
    <location>
        <begin position="347"/>
        <end position="366"/>
    </location>
</feature>